<name>A0A173MDI3_9BACT</name>
<dbReference type="InterPro" id="IPR032508">
    <property type="entry name" value="FecR_C"/>
</dbReference>
<keyword evidence="1" id="KW-0472">Membrane</keyword>
<keyword evidence="1" id="KW-0812">Transmembrane</keyword>
<dbReference type="InterPro" id="IPR006860">
    <property type="entry name" value="FecR"/>
</dbReference>
<keyword evidence="5" id="KW-1185">Reference proteome</keyword>
<evidence type="ECO:0000256" key="1">
    <source>
        <dbReference type="SAM" id="Phobius"/>
    </source>
</evidence>
<feature type="transmembrane region" description="Helical" evidence="1">
    <location>
        <begin position="90"/>
        <end position="109"/>
    </location>
</feature>
<sequence>MVSATAKLTALFQQHLQGKLSPLEKQELAALSMQEELQPLLQQLTEDAWHTAGEELDLLPEKVEATRKFLAQQRRDEKRTVSFPLVGRKWWWAAASLLFLLALGLLLAINRDHVIDRTALSEDIRPGGNGAILTLPDGKQVPLDSNHNTIPSTTRGKALPAASYTISTTRGKQFQVVLPDGSRAWLNTASSITYPAVFNGHARKVSITGEVYFEVTTLSASKPFEVSCNGQTVTVLGTQFNVNSYNDDSLVKTTLREGRVRVTSRAGNVSQVLEPAQQAQVAANGTMEVKEVNADEVMAWQAGYFNLTNVPFREMMQRLSRWYDIEIKYETHIPQIEFEGRLNQSVNLSRVLQFLKESGVQYRLDNHTLIIL</sequence>
<dbReference type="Pfam" id="PF16344">
    <property type="entry name" value="FecR_C"/>
    <property type="match status" value="1"/>
</dbReference>
<evidence type="ECO:0000313" key="4">
    <source>
        <dbReference type="EMBL" id="SIT20489.1"/>
    </source>
</evidence>
<evidence type="ECO:0000259" key="3">
    <source>
        <dbReference type="Pfam" id="PF16344"/>
    </source>
</evidence>
<organism evidence="4 5">
    <name type="scientific">Filimonas lacunae</name>
    <dbReference type="NCBI Taxonomy" id="477680"/>
    <lineage>
        <taxon>Bacteria</taxon>
        <taxon>Pseudomonadati</taxon>
        <taxon>Bacteroidota</taxon>
        <taxon>Chitinophagia</taxon>
        <taxon>Chitinophagales</taxon>
        <taxon>Chitinophagaceae</taxon>
        <taxon>Filimonas</taxon>
    </lineage>
</organism>
<dbReference type="PIRSF" id="PIRSF018266">
    <property type="entry name" value="FecR"/>
    <property type="match status" value="1"/>
</dbReference>
<protein>
    <submittedName>
        <fullName evidence="4">FecR family protein</fullName>
    </submittedName>
</protein>
<dbReference type="PANTHER" id="PTHR30273">
    <property type="entry name" value="PERIPLASMIC SIGNAL SENSOR AND SIGMA FACTOR ACTIVATOR FECR-RELATED"/>
    <property type="match status" value="1"/>
</dbReference>
<dbReference type="AlphaFoldDB" id="A0A173MDI3"/>
<dbReference type="GO" id="GO:0016989">
    <property type="term" value="F:sigma factor antagonist activity"/>
    <property type="evidence" value="ECO:0007669"/>
    <property type="project" value="TreeGrafter"/>
</dbReference>
<keyword evidence="1" id="KW-1133">Transmembrane helix</keyword>
<reference evidence="5" key="1">
    <citation type="submission" date="2017-01" db="EMBL/GenBank/DDBJ databases">
        <authorList>
            <person name="Varghese N."/>
            <person name="Submissions S."/>
        </authorList>
    </citation>
    <scope>NUCLEOTIDE SEQUENCE [LARGE SCALE GENOMIC DNA]</scope>
    <source>
        <strain evidence="5">DSM 21054</strain>
    </source>
</reference>
<proteinExistence type="predicted"/>
<dbReference type="KEGG" id="fln:FLA_1546"/>
<dbReference type="OrthoDB" id="649666at2"/>
<dbReference type="Gene3D" id="2.60.120.1440">
    <property type="match status" value="1"/>
</dbReference>
<feature type="domain" description="FecR protein" evidence="2">
    <location>
        <begin position="165"/>
        <end position="261"/>
    </location>
</feature>
<dbReference type="STRING" id="477680.SAMN05421788_10514"/>
<dbReference type="EMBL" id="FTOR01000005">
    <property type="protein sequence ID" value="SIT20489.1"/>
    <property type="molecule type" value="Genomic_DNA"/>
</dbReference>
<dbReference type="RefSeq" id="WP_076379873.1">
    <property type="nucleotide sequence ID" value="NZ_AP017422.1"/>
</dbReference>
<dbReference type="Pfam" id="PF04773">
    <property type="entry name" value="FecR"/>
    <property type="match status" value="1"/>
</dbReference>
<dbReference type="Gene3D" id="3.55.50.30">
    <property type="match status" value="1"/>
</dbReference>
<accession>A0A173MDI3</accession>
<evidence type="ECO:0000259" key="2">
    <source>
        <dbReference type="Pfam" id="PF04773"/>
    </source>
</evidence>
<gene>
    <name evidence="4" type="ORF">SAMN05421788_10514</name>
</gene>
<feature type="domain" description="Protein FecR C-terminal" evidence="3">
    <location>
        <begin position="304"/>
        <end position="371"/>
    </location>
</feature>
<evidence type="ECO:0000313" key="5">
    <source>
        <dbReference type="Proteomes" id="UP000186917"/>
    </source>
</evidence>
<dbReference type="PANTHER" id="PTHR30273:SF2">
    <property type="entry name" value="PROTEIN FECR"/>
    <property type="match status" value="1"/>
</dbReference>
<dbReference type="Proteomes" id="UP000186917">
    <property type="component" value="Unassembled WGS sequence"/>
</dbReference>
<dbReference type="InterPro" id="IPR012373">
    <property type="entry name" value="Ferrdict_sens_TM"/>
</dbReference>